<dbReference type="InterPro" id="IPR048822">
    <property type="entry name" value="PDDEXK_13"/>
</dbReference>
<evidence type="ECO:0000313" key="4">
    <source>
        <dbReference type="Proteomes" id="UP000682843"/>
    </source>
</evidence>
<dbReference type="RefSeq" id="WP_211911564.1">
    <property type="nucleotide sequence ID" value="NZ_CP036498.1"/>
</dbReference>
<proteinExistence type="predicted"/>
<sequence length="372" mass="41968">MSSFLTAPALPRIPLVPQSLLKAHGVDCIVDTRFRSAARLLQHLWLRDNNIPTGNHIRRDQDGDVVTPLESLLSREAARAGRNFISQAVHTFVRRELIMREEGACYEEERLFGNALSSMPMCFNIFAPLAMDLDLATATFQLLLPGFVKVVHGIRFETSPCRDRTDPRFLMDGSAHDLALSVTTTDGEEATVFIEVKYSETMDGPAARYRDRYDAASRQVGLFNDPDAVSLRSLALEQLWREHMLAQLTVDEGITPRAMFIVIGPRLNRRVQAACRVYANELIPEDDLDYDRVRFQAITLEAVIDAIRQAGALDLAKVLWGRYCDFERVFHLAMAEYADTGSPEASSERPIATRPITKRPRNRRPELETNHG</sequence>
<dbReference type="EMBL" id="CP036498">
    <property type="protein sequence ID" value="QUS38033.1"/>
    <property type="molecule type" value="Genomic_DNA"/>
</dbReference>
<feature type="domain" description="PD-(D/E)XK nuclease-like" evidence="2">
    <location>
        <begin position="31"/>
        <end position="325"/>
    </location>
</feature>
<keyword evidence="4" id="KW-1185">Reference proteome</keyword>
<protein>
    <recommendedName>
        <fullName evidence="2">PD-(D/E)XK nuclease-like domain-containing protein</fullName>
    </recommendedName>
</protein>
<organism evidence="3 4">
    <name type="scientific">Tardiphaga alba</name>
    <dbReference type="NCBI Taxonomy" id="340268"/>
    <lineage>
        <taxon>Bacteria</taxon>
        <taxon>Pseudomonadati</taxon>
        <taxon>Pseudomonadota</taxon>
        <taxon>Alphaproteobacteria</taxon>
        <taxon>Hyphomicrobiales</taxon>
        <taxon>Nitrobacteraceae</taxon>
        <taxon>Tardiphaga</taxon>
    </lineage>
</organism>
<gene>
    <name evidence="3" type="ORF">RPMA_03540</name>
</gene>
<evidence type="ECO:0000313" key="3">
    <source>
        <dbReference type="EMBL" id="QUS38033.1"/>
    </source>
</evidence>
<evidence type="ECO:0000256" key="1">
    <source>
        <dbReference type="SAM" id="MobiDB-lite"/>
    </source>
</evidence>
<dbReference type="Pfam" id="PF20796">
    <property type="entry name" value="PDDEXK_13"/>
    <property type="match status" value="1"/>
</dbReference>
<evidence type="ECO:0000259" key="2">
    <source>
        <dbReference type="Pfam" id="PF20796"/>
    </source>
</evidence>
<feature type="compositionally biased region" description="Basic and acidic residues" evidence="1">
    <location>
        <begin position="363"/>
        <end position="372"/>
    </location>
</feature>
<accession>A0ABX8A381</accession>
<reference evidence="3 4" key="1">
    <citation type="submission" date="2019-02" db="EMBL/GenBank/DDBJ databases">
        <title>Emended description of the genus Rhodopseudomonas and description of Rhodopseudomonas albus sp. nov., a non-phototrophic, heavy-metal-tolerant bacterium isolated from garden soil.</title>
        <authorList>
            <person name="Bao Z."/>
            <person name="Cao W.W."/>
            <person name="Sato Y."/>
            <person name="Nishizawa T."/>
            <person name="Zhao J."/>
            <person name="Guo Y."/>
            <person name="Ohta H."/>
        </authorList>
    </citation>
    <scope>NUCLEOTIDE SEQUENCE [LARGE SCALE GENOMIC DNA]</scope>
    <source>
        <strain evidence="3 4">SK50-23</strain>
    </source>
</reference>
<dbReference type="Proteomes" id="UP000682843">
    <property type="component" value="Chromosome"/>
</dbReference>
<feature type="region of interest" description="Disordered" evidence="1">
    <location>
        <begin position="341"/>
        <end position="372"/>
    </location>
</feature>
<name>A0ABX8A381_9BRAD</name>